<dbReference type="InterPro" id="IPR016032">
    <property type="entry name" value="Sig_transdc_resp-reg_C-effctor"/>
</dbReference>
<dbReference type="PANTHER" id="PTHR48111:SF43">
    <property type="entry name" value="STAGE 0 SPORULATION PROTEIN A HOMOLOG"/>
    <property type="match status" value="1"/>
</dbReference>
<feature type="domain" description="Response regulatory" evidence="8">
    <location>
        <begin position="3"/>
        <end position="116"/>
    </location>
</feature>
<evidence type="ECO:0000313" key="11">
    <source>
        <dbReference type="Proteomes" id="UP000824073"/>
    </source>
</evidence>
<dbReference type="Gene3D" id="1.10.10.10">
    <property type="entry name" value="Winged helix-like DNA-binding domain superfamily/Winged helix DNA-binding domain"/>
    <property type="match status" value="1"/>
</dbReference>
<evidence type="ECO:0000256" key="4">
    <source>
        <dbReference type="ARBA" id="ARBA00023163"/>
    </source>
</evidence>
<accession>A0A9D1IUZ2</accession>
<evidence type="ECO:0000256" key="5">
    <source>
        <dbReference type="ARBA" id="ARBA00024867"/>
    </source>
</evidence>
<feature type="modified residue" description="4-aspartylphosphate" evidence="6">
    <location>
        <position position="52"/>
    </location>
</feature>
<dbReference type="SMART" id="SM00448">
    <property type="entry name" value="REC"/>
    <property type="match status" value="1"/>
</dbReference>
<dbReference type="PANTHER" id="PTHR48111">
    <property type="entry name" value="REGULATOR OF RPOS"/>
    <property type="match status" value="1"/>
</dbReference>
<dbReference type="PROSITE" id="PS51755">
    <property type="entry name" value="OMPR_PHOB"/>
    <property type="match status" value="1"/>
</dbReference>
<dbReference type="InterPro" id="IPR039420">
    <property type="entry name" value="WalR-like"/>
</dbReference>
<dbReference type="InterPro" id="IPR001867">
    <property type="entry name" value="OmpR/PhoB-type_DNA-bd"/>
</dbReference>
<dbReference type="AlphaFoldDB" id="A0A9D1IUZ2"/>
<evidence type="ECO:0000259" key="8">
    <source>
        <dbReference type="PROSITE" id="PS50110"/>
    </source>
</evidence>
<dbReference type="EMBL" id="DVMR01000041">
    <property type="protein sequence ID" value="HIU43620.1"/>
    <property type="molecule type" value="Genomic_DNA"/>
</dbReference>
<dbReference type="GO" id="GO:0006355">
    <property type="term" value="P:regulation of DNA-templated transcription"/>
    <property type="evidence" value="ECO:0007669"/>
    <property type="project" value="InterPro"/>
</dbReference>
<evidence type="ECO:0000256" key="3">
    <source>
        <dbReference type="ARBA" id="ARBA00023125"/>
    </source>
</evidence>
<dbReference type="Gene3D" id="6.10.250.690">
    <property type="match status" value="1"/>
</dbReference>
<dbReference type="Pfam" id="PF00072">
    <property type="entry name" value="Response_reg"/>
    <property type="match status" value="1"/>
</dbReference>
<dbReference type="GO" id="GO:0005829">
    <property type="term" value="C:cytosol"/>
    <property type="evidence" value="ECO:0007669"/>
    <property type="project" value="TreeGrafter"/>
</dbReference>
<evidence type="ECO:0000256" key="6">
    <source>
        <dbReference type="PROSITE-ProRule" id="PRU00169"/>
    </source>
</evidence>
<name>A0A9D1IUZ2_9CLOT</name>
<keyword evidence="2" id="KW-0805">Transcription regulation</keyword>
<dbReference type="InterPro" id="IPR011006">
    <property type="entry name" value="CheY-like_superfamily"/>
</dbReference>
<comment type="function">
    <text evidence="5">May play the central regulatory role in sporulation. It may be an element of the effector pathway responsible for the activation of sporulation genes in response to nutritional stress. Spo0A may act in concert with spo0H (a sigma factor) to control the expression of some genes that are critical to the sporulation process.</text>
</comment>
<evidence type="ECO:0000256" key="1">
    <source>
        <dbReference type="ARBA" id="ARBA00018672"/>
    </source>
</evidence>
<dbReference type="Pfam" id="PF00486">
    <property type="entry name" value="Trans_reg_C"/>
    <property type="match status" value="1"/>
</dbReference>
<dbReference type="Gene3D" id="3.40.50.2300">
    <property type="match status" value="1"/>
</dbReference>
<evidence type="ECO:0000259" key="9">
    <source>
        <dbReference type="PROSITE" id="PS51755"/>
    </source>
</evidence>
<dbReference type="InterPro" id="IPR036388">
    <property type="entry name" value="WH-like_DNA-bd_sf"/>
</dbReference>
<dbReference type="CDD" id="cd18159">
    <property type="entry name" value="REC_OmpR_NsrR-like"/>
    <property type="match status" value="1"/>
</dbReference>
<proteinExistence type="predicted"/>
<feature type="DNA-binding region" description="OmpR/PhoB-type" evidence="7">
    <location>
        <begin position="126"/>
        <end position="224"/>
    </location>
</feature>
<reference evidence="10" key="1">
    <citation type="submission" date="2020-10" db="EMBL/GenBank/DDBJ databases">
        <authorList>
            <person name="Gilroy R."/>
        </authorList>
    </citation>
    <scope>NUCLEOTIDE SEQUENCE</scope>
    <source>
        <strain evidence="10">CHK191-8634</strain>
    </source>
</reference>
<dbReference type="SUPFAM" id="SSF52172">
    <property type="entry name" value="CheY-like"/>
    <property type="match status" value="1"/>
</dbReference>
<organism evidence="10 11">
    <name type="scientific">Candidatus Ventrousia excrementavium</name>
    <dbReference type="NCBI Taxonomy" id="2840961"/>
    <lineage>
        <taxon>Bacteria</taxon>
        <taxon>Bacillati</taxon>
        <taxon>Bacillota</taxon>
        <taxon>Clostridia</taxon>
        <taxon>Eubacteriales</taxon>
        <taxon>Clostridiaceae</taxon>
        <taxon>Clostridiaceae incertae sedis</taxon>
        <taxon>Candidatus Ventrousia</taxon>
    </lineage>
</organism>
<evidence type="ECO:0000256" key="2">
    <source>
        <dbReference type="ARBA" id="ARBA00023015"/>
    </source>
</evidence>
<sequence length="225" mass="25784">MYKVLIVEDDATIAPLLCECLSRWGYEARAADDFQHVLDTFRDFDPQLVLLDISLPFYDGFHWCREIRLQSNVPVLFLSSRGDNMDIVMAMNMGGDDYVQKPFSTEVLLAKISALLRRAYSYAPAPPPLEVRGAQLDARAGVLHWQDRTLELTRNEVRILVTLLERKNTVVSREELMRALWDDDSFVDDNTLTVNIARLRKKLDELGLHDVIVTRKGLGYCIHDS</sequence>
<evidence type="ECO:0000256" key="7">
    <source>
        <dbReference type="PROSITE-ProRule" id="PRU01091"/>
    </source>
</evidence>
<dbReference type="Proteomes" id="UP000824073">
    <property type="component" value="Unassembled WGS sequence"/>
</dbReference>
<dbReference type="GO" id="GO:0032993">
    <property type="term" value="C:protein-DNA complex"/>
    <property type="evidence" value="ECO:0007669"/>
    <property type="project" value="TreeGrafter"/>
</dbReference>
<keyword evidence="6" id="KW-0597">Phosphoprotein</keyword>
<dbReference type="GO" id="GO:0000976">
    <property type="term" value="F:transcription cis-regulatory region binding"/>
    <property type="evidence" value="ECO:0007669"/>
    <property type="project" value="TreeGrafter"/>
</dbReference>
<keyword evidence="4" id="KW-0804">Transcription</keyword>
<dbReference type="GO" id="GO:0000156">
    <property type="term" value="F:phosphorelay response regulator activity"/>
    <property type="evidence" value="ECO:0007669"/>
    <property type="project" value="TreeGrafter"/>
</dbReference>
<gene>
    <name evidence="10" type="ORF">IAB67_04900</name>
</gene>
<dbReference type="PROSITE" id="PS50110">
    <property type="entry name" value="RESPONSE_REGULATORY"/>
    <property type="match status" value="1"/>
</dbReference>
<reference evidence="10" key="2">
    <citation type="journal article" date="2021" name="PeerJ">
        <title>Extensive microbial diversity within the chicken gut microbiome revealed by metagenomics and culture.</title>
        <authorList>
            <person name="Gilroy R."/>
            <person name="Ravi A."/>
            <person name="Getino M."/>
            <person name="Pursley I."/>
            <person name="Horton D.L."/>
            <person name="Alikhan N.F."/>
            <person name="Baker D."/>
            <person name="Gharbi K."/>
            <person name="Hall N."/>
            <person name="Watson M."/>
            <person name="Adriaenssens E.M."/>
            <person name="Foster-Nyarko E."/>
            <person name="Jarju S."/>
            <person name="Secka A."/>
            <person name="Antonio M."/>
            <person name="Oren A."/>
            <person name="Chaudhuri R.R."/>
            <person name="La Ragione R."/>
            <person name="Hildebrand F."/>
            <person name="Pallen M.J."/>
        </authorList>
    </citation>
    <scope>NUCLEOTIDE SEQUENCE</scope>
    <source>
        <strain evidence="10">CHK191-8634</strain>
    </source>
</reference>
<protein>
    <recommendedName>
        <fullName evidence="1">Stage 0 sporulation protein A homolog</fullName>
    </recommendedName>
</protein>
<dbReference type="SUPFAM" id="SSF46894">
    <property type="entry name" value="C-terminal effector domain of the bipartite response regulators"/>
    <property type="match status" value="1"/>
</dbReference>
<evidence type="ECO:0000313" key="10">
    <source>
        <dbReference type="EMBL" id="HIU43620.1"/>
    </source>
</evidence>
<dbReference type="SMART" id="SM00862">
    <property type="entry name" value="Trans_reg_C"/>
    <property type="match status" value="1"/>
</dbReference>
<dbReference type="CDD" id="cd00383">
    <property type="entry name" value="trans_reg_C"/>
    <property type="match status" value="1"/>
</dbReference>
<comment type="caution">
    <text evidence="10">The sequence shown here is derived from an EMBL/GenBank/DDBJ whole genome shotgun (WGS) entry which is preliminary data.</text>
</comment>
<dbReference type="InterPro" id="IPR001789">
    <property type="entry name" value="Sig_transdc_resp-reg_receiver"/>
</dbReference>
<feature type="domain" description="OmpR/PhoB-type" evidence="9">
    <location>
        <begin position="126"/>
        <end position="224"/>
    </location>
</feature>
<keyword evidence="3 7" id="KW-0238">DNA-binding</keyword>